<dbReference type="RefSeq" id="WP_167934406.1">
    <property type="nucleotide sequence ID" value="NZ_JAAVJB010000149.1"/>
</dbReference>
<dbReference type="Proteomes" id="UP000746503">
    <property type="component" value="Unassembled WGS sequence"/>
</dbReference>
<feature type="compositionally biased region" description="Basic and acidic residues" evidence="1">
    <location>
        <begin position="97"/>
        <end position="107"/>
    </location>
</feature>
<evidence type="ECO:0000313" key="2">
    <source>
        <dbReference type="EMBL" id="NJP67895.1"/>
    </source>
</evidence>
<dbReference type="InterPro" id="IPR045436">
    <property type="entry name" value="DUF6507"/>
</dbReference>
<gene>
    <name evidence="2" type="ORF">HCJ92_16715</name>
</gene>
<comment type="caution">
    <text evidence="2">The sequence shown here is derived from an EMBL/GenBank/DDBJ whole genome shotgun (WGS) entry which is preliminary data.</text>
</comment>
<feature type="compositionally biased region" description="Basic and acidic residues" evidence="1">
    <location>
        <begin position="115"/>
        <end position="126"/>
    </location>
</feature>
<evidence type="ECO:0000313" key="3">
    <source>
        <dbReference type="Proteomes" id="UP000746503"/>
    </source>
</evidence>
<dbReference type="EMBL" id="JAAVJB010000149">
    <property type="protein sequence ID" value="NJP67895.1"/>
    <property type="molecule type" value="Genomic_DNA"/>
</dbReference>
<sequence>MTYWDIDTEGAAGALSRFASRASGVKEHQDSYPETAREAAQAVGGFTGTRVSEVRTAVEHYAQRSERQIEEIGRCADRSEDGAVLAVDAHCEGDLTMEDSARDRGDAEFTLTPGDRYRSTDGRPAF</sequence>
<reference evidence="2 3" key="1">
    <citation type="submission" date="2020-03" db="EMBL/GenBank/DDBJ databases">
        <title>Draft genome of Streptomyces sp. ventii, isolated from the Axial Seamount in the Pacific Ocean, and resequencing of the two type strains Streptomyces lonarensis strain NCL 716 and Streptomyces bohaiensis strain 11A07.</title>
        <authorList>
            <person name="Loughran R.M."/>
            <person name="Pfannmuller K.M."/>
            <person name="Wasson B.J."/>
            <person name="Deadmond M.C."/>
            <person name="Paddock B.E."/>
            <person name="Koyack M.J."/>
            <person name="Gallegos D.A."/>
            <person name="Mitchell E.A."/>
            <person name="Ushijima B."/>
            <person name="Saw J.H."/>
            <person name="Mcphail K.L."/>
            <person name="Videau P."/>
        </authorList>
    </citation>
    <scope>NUCLEOTIDE SEQUENCE [LARGE SCALE GENOMIC DNA]</scope>
    <source>
        <strain evidence="3">5675061</strain>
    </source>
</reference>
<dbReference type="Pfam" id="PF20117">
    <property type="entry name" value="DUF6507"/>
    <property type="match status" value="1"/>
</dbReference>
<organism evidence="2 3">
    <name type="scientific">Streptomyces spiramenti</name>
    <dbReference type="NCBI Taxonomy" id="2720606"/>
    <lineage>
        <taxon>Bacteria</taxon>
        <taxon>Bacillati</taxon>
        <taxon>Actinomycetota</taxon>
        <taxon>Actinomycetes</taxon>
        <taxon>Kitasatosporales</taxon>
        <taxon>Streptomycetaceae</taxon>
        <taxon>Streptomyces</taxon>
    </lineage>
</organism>
<keyword evidence="3" id="KW-1185">Reference proteome</keyword>
<feature type="region of interest" description="Disordered" evidence="1">
    <location>
        <begin position="97"/>
        <end position="126"/>
    </location>
</feature>
<accession>A0ABX1AUE3</accession>
<protein>
    <submittedName>
        <fullName evidence="2">Uncharacterized protein</fullName>
    </submittedName>
</protein>
<name>A0ABX1AUE3_9ACTN</name>
<evidence type="ECO:0000256" key="1">
    <source>
        <dbReference type="SAM" id="MobiDB-lite"/>
    </source>
</evidence>
<proteinExistence type="predicted"/>